<evidence type="ECO:0000256" key="1">
    <source>
        <dbReference type="ARBA" id="ARBA00006484"/>
    </source>
</evidence>
<dbReference type="PANTHER" id="PTHR43639:SF1">
    <property type="entry name" value="SHORT-CHAIN DEHYDROGENASE_REDUCTASE FAMILY PROTEIN"/>
    <property type="match status" value="1"/>
</dbReference>
<feature type="non-terminal residue" evidence="3">
    <location>
        <position position="1"/>
    </location>
</feature>
<dbReference type="GO" id="GO:0016491">
    <property type="term" value="F:oxidoreductase activity"/>
    <property type="evidence" value="ECO:0007669"/>
    <property type="project" value="UniProtKB-KW"/>
</dbReference>
<evidence type="ECO:0000313" key="3">
    <source>
        <dbReference type="EMBL" id="SVE08535.1"/>
    </source>
</evidence>
<dbReference type="AlphaFoldDB" id="A0A383AMW7"/>
<evidence type="ECO:0000256" key="2">
    <source>
        <dbReference type="ARBA" id="ARBA00023002"/>
    </source>
</evidence>
<name>A0A383AMW7_9ZZZZ</name>
<proteinExistence type="inferred from homology"/>
<comment type="similarity">
    <text evidence="1">Belongs to the short-chain dehydrogenases/reductases (SDR) family.</text>
</comment>
<keyword evidence="2" id="KW-0560">Oxidoreductase</keyword>
<dbReference type="Pfam" id="PF13561">
    <property type="entry name" value="adh_short_C2"/>
    <property type="match status" value="1"/>
</dbReference>
<dbReference type="Gene3D" id="3.40.50.720">
    <property type="entry name" value="NAD(P)-binding Rossmann-like Domain"/>
    <property type="match status" value="1"/>
</dbReference>
<dbReference type="InterPro" id="IPR002347">
    <property type="entry name" value="SDR_fam"/>
</dbReference>
<organism evidence="3">
    <name type="scientific">marine metagenome</name>
    <dbReference type="NCBI Taxonomy" id="408172"/>
    <lineage>
        <taxon>unclassified sequences</taxon>
        <taxon>metagenomes</taxon>
        <taxon>ecological metagenomes</taxon>
    </lineage>
</organism>
<dbReference type="SUPFAM" id="SSF51735">
    <property type="entry name" value="NAD(P)-binding Rossmann-fold domains"/>
    <property type="match status" value="1"/>
</dbReference>
<dbReference type="EMBL" id="UINC01193095">
    <property type="protein sequence ID" value="SVE08535.1"/>
    <property type="molecule type" value="Genomic_DNA"/>
</dbReference>
<evidence type="ECO:0008006" key="4">
    <source>
        <dbReference type="Google" id="ProtNLM"/>
    </source>
</evidence>
<protein>
    <recommendedName>
        <fullName evidence="4">Short-chain dehydrogenase</fullName>
    </recommendedName>
</protein>
<accession>A0A383AMW7</accession>
<dbReference type="InterPro" id="IPR036291">
    <property type="entry name" value="NAD(P)-bd_dom_sf"/>
</dbReference>
<dbReference type="PRINTS" id="PR00081">
    <property type="entry name" value="GDHRDH"/>
</dbReference>
<gene>
    <name evidence="3" type="ORF">METZ01_LOCUS461389</name>
</gene>
<dbReference type="PANTHER" id="PTHR43639">
    <property type="entry name" value="OXIDOREDUCTASE, SHORT-CHAIN DEHYDROGENASE/REDUCTASE FAMILY (AFU_ORTHOLOGUE AFUA_5G02870)"/>
    <property type="match status" value="1"/>
</dbReference>
<dbReference type="PRINTS" id="PR00080">
    <property type="entry name" value="SDRFAMILY"/>
</dbReference>
<reference evidence="3" key="1">
    <citation type="submission" date="2018-05" db="EMBL/GenBank/DDBJ databases">
        <authorList>
            <person name="Lanie J.A."/>
            <person name="Ng W.-L."/>
            <person name="Kazmierczak K.M."/>
            <person name="Andrzejewski T.M."/>
            <person name="Davidsen T.M."/>
            <person name="Wayne K.J."/>
            <person name="Tettelin H."/>
            <person name="Glass J.I."/>
            <person name="Rusch D."/>
            <person name="Podicherti R."/>
            <person name="Tsui H.-C.T."/>
            <person name="Winkler M.E."/>
        </authorList>
    </citation>
    <scope>NUCLEOTIDE SEQUENCE</scope>
</reference>
<sequence>REATVLRADLSDPRAIASLVDEVTKHSDTLDVLVNNAGIYESCAFEAIDPSKFETMLSLHVRAPFFLTQGLLPLLRKSSSASVINITDSDVERPYGGFAHYFTSKGALDMLTRVLAIELAPEIRVNAVGPGTVAVPVGMDADEAQGLIGGIPLRRFGDVGDIGQAVRFLVTSGTYMTGQSLRVDGGRST</sequence>